<proteinExistence type="predicted"/>
<evidence type="ECO:0000256" key="5">
    <source>
        <dbReference type="ARBA" id="ARBA00023136"/>
    </source>
</evidence>
<dbReference type="PANTHER" id="PTHR32309">
    <property type="entry name" value="TYROSINE-PROTEIN KINASE"/>
    <property type="match status" value="1"/>
</dbReference>
<evidence type="ECO:0000256" key="1">
    <source>
        <dbReference type="ARBA" id="ARBA00004651"/>
    </source>
</evidence>
<feature type="domain" description="Polysaccharide chain length determinant N-terminal" evidence="7">
    <location>
        <begin position="14"/>
        <end position="95"/>
    </location>
</feature>
<dbReference type="RefSeq" id="WP_230056658.1">
    <property type="nucleotide sequence ID" value="NZ_CAJHOE010000001.1"/>
</dbReference>
<dbReference type="Proteomes" id="UP000789359">
    <property type="component" value="Unassembled WGS sequence"/>
</dbReference>
<dbReference type="PANTHER" id="PTHR32309:SF13">
    <property type="entry name" value="FERRIC ENTEROBACTIN TRANSPORT PROTEIN FEPE"/>
    <property type="match status" value="1"/>
</dbReference>
<keyword evidence="5 6" id="KW-0472">Membrane</keyword>
<feature type="transmembrane region" description="Helical" evidence="6">
    <location>
        <begin position="367"/>
        <end position="391"/>
    </location>
</feature>
<evidence type="ECO:0000256" key="6">
    <source>
        <dbReference type="SAM" id="Phobius"/>
    </source>
</evidence>
<reference evidence="9 10" key="1">
    <citation type="submission" date="2020-11" db="EMBL/GenBank/DDBJ databases">
        <authorList>
            <person name="Peeters C."/>
        </authorList>
    </citation>
    <scope>NUCLEOTIDE SEQUENCE [LARGE SCALE GENOMIC DNA]</scope>
    <source>
        <strain evidence="9 10">LMG 8286</strain>
    </source>
</reference>
<keyword evidence="3 6" id="KW-0812">Transmembrane</keyword>
<evidence type="ECO:0008006" key="11">
    <source>
        <dbReference type="Google" id="ProtNLM"/>
    </source>
</evidence>
<protein>
    <recommendedName>
        <fullName evidence="11">Polysaccharide chain length determinant N-terminal domain-containing protein</fullName>
    </recommendedName>
</protein>
<keyword evidence="4 6" id="KW-1133">Transmembrane helix</keyword>
<dbReference type="EMBL" id="CAJHOE010000001">
    <property type="protein sequence ID" value="CAD7287289.1"/>
    <property type="molecule type" value="Genomic_DNA"/>
</dbReference>
<keyword evidence="2" id="KW-1003">Cell membrane</keyword>
<feature type="transmembrane region" description="Helical" evidence="6">
    <location>
        <begin position="31"/>
        <end position="49"/>
    </location>
</feature>
<sequence length="399" mass="46424">MIENHNQQATYQDDEIDILELFKKVWRYKKYILTITFIFATLSLFYTSIKIPMYKASALVEIGYFKHEDTMENIQLANADDVVRKLQFLKSDSNLEYKITAVRGKRNFLNIDVFAISNDIAKAKIYEIVNNLSDEHKNKLSVYLDNKKINLADVERQIKFLKDYKIVEKQEQIEYIKNTQLPRINRQIAYMQEKTIPEAKRALMAIDDIVLPSIEKSLEINSDKMARYKKELENLQIHDKDSMDNILQKQMLKQGIYSQISSIEQNLLSLEGQKYALFSQTKPNAQDRLDRLINIDLENLNSEKDTIMNDKLLTLQRELATLQTEELNKLLDQKSLIELSLKPYNYQNTAIVSDIAISERPVKPRKAIILAIAALAGLMMSVFGVLVYDVIRNRARKDI</sequence>
<evidence type="ECO:0000256" key="4">
    <source>
        <dbReference type="ARBA" id="ARBA00022989"/>
    </source>
</evidence>
<evidence type="ECO:0000259" key="7">
    <source>
        <dbReference type="Pfam" id="PF02706"/>
    </source>
</evidence>
<evidence type="ECO:0000313" key="10">
    <source>
        <dbReference type="Proteomes" id="UP000789359"/>
    </source>
</evidence>
<keyword evidence="10" id="KW-1185">Reference proteome</keyword>
<evidence type="ECO:0000256" key="2">
    <source>
        <dbReference type="ARBA" id="ARBA00022475"/>
    </source>
</evidence>
<evidence type="ECO:0000313" key="9">
    <source>
        <dbReference type="EMBL" id="CAD7287289.1"/>
    </source>
</evidence>
<evidence type="ECO:0000256" key="3">
    <source>
        <dbReference type="ARBA" id="ARBA00022692"/>
    </source>
</evidence>
<dbReference type="InterPro" id="IPR050445">
    <property type="entry name" value="Bact_polysacc_biosynth/exp"/>
</dbReference>
<dbReference type="InterPro" id="IPR032807">
    <property type="entry name" value="GNVR"/>
</dbReference>
<dbReference type="InterPro" id="IPR003856">
    <property type="entry name" value="LPS_length_determ_N"/>
</dbReference>
<dbReference type="Pfam" id="PF13807">
    <property type="entry name" value="GNVR"/>
    <property type="match status" value="1"/>
</dbReference>
<name>A0ABM8Q354_9BACT</name>
<accession>A0ABM8Q354</accession>
<organism evidence="9 10">
    <name type="scientific">Campylobacter suis</name>
    <dbReference type="NCBI Taxonomy" id="2790657"/>
    <lineage>
        <taxon>Bacteria</taxon>
        <taxon>Pseudomonadati</taxon>
        <taxon>Campylobacterota</taxon>
        <taxon>Epsilonproteobacteria</taxon>
        <taxon>Campylobacterales</taxon>
        <taxon>Campylobacteraceae</taxon>
        <taxon>Campylobacter</taxon>
    </lineage>
</organism>
<evidence type="ECO:0000259" key="8">
    <source>
        <dbReference type="Pfam" id="PF13807"/>
    </source>
</evidence>
<dbReference type="Pfam" id="PF02706">
    <property type="entry name" value="Wzz"/>
    <property type="match status" value="1"/>
</dbReference>
<comment type="caution">
    <text evidence="9">The sequence shown here is derived from an EMBL/GenBank/DDBJ whole genome shotgun (WGS) entry which is preliminary data.</text>
</comment>
<gene>
    <name evidence="9" type="ORF">LMG8286_00915</name>
</gene>
<comment type="subcellular location">
    <subcellularLocation>
        <location evidence="1">Cell membrane</location>
        <topology evidence="1">Multi-pass membrane protein</topology>
    </subcellularLocation>
</comment>
<feature type="domain" description="Tyrosine-protein kinase G-rich" evidence="8">
    <location>
        <begin position="311"/>
        <end position="387"/>
    </location>
</feature>